<evidence type="ECO:0000313" key="3">
    <source>
        <dbReference type="Proteomes" id="UP000464053"/>
    </source>
</evidence>
<name>A0A6P1PXC1_9GAMM</name>
<evidence type="ECO:0000313" key="2">
    <source>
        <dbReference type="EMBL" id="QHM70684.1"/>
    </source>
</evidence>
<gene>
    <name evidence="2" type="ORF">C7M51_00962</name>
</gene>
<dbReference type="InterPro" id="IPR010982">
    <property type="entry name" value="Lambda_DNA-bd_dom_sf"/>
</dbReference>
<dbReference type="InterPro" id="IPR001387">
    <property type="entry name" value="Cro/C1-type_HTH"/>
</dbReference>
<organism evidence="2 3">
    <name type="scientific">Mixta intestinalis</name>
    <dbReference type="NCBI Taxonomy" id="1615494"/>
    <lineage>
        <taxon>Bacteria</taxon>
        <taxon>Pseudomonadati</taxon>
        <taxon>Pseudomonadota</taxon>
        <taxon>Gammaproteobacteria</taxon>
        <taxon>Enterobacterales</taxon>
        <taxon>Erwiniaceae</taxon>
        <taxon>Mixta</taxon>
    </lineage>
</organism>
<dbReference type="RefSeq" id="WP_160620742.1">
    <property type="nucleotide sequence ID" value="NZ_CP028271.1"/>
</dbReference>
<dbReference type="Gene3D" id="1.10.260.40">
    <property type="entry name" value="lambda repressor-like DNA-binding domains"/>
    <property type="match status" value="1"/>
</dbReference>
<feature type="domain" description="HTH cro/C1-type" evidence="1">
    <location>
        <begin position="16"/>
        <end position="69"/>
    </location>
</feature>
<evidence type="ECO:0000259" key="1">
    <source>
        <dbReference type="PROSITE" id="PS50943"/>
    </source>
</evidence>
<reference evidence="2 3" key="1">
    <citation type="submission" date="2018-03" db="EMBL/GenBank/DDBJ databases">
        <title>Pantoea intestinalis SRCM103226 isolated form the mealworm.</title>
        <authorList>
            <person name="Jeong D.-Y."/>
            <person name="Kim J.W."/>
        </authorList>
    </citation>
    <scope>NUCLEOTIDE SEQUENCE [LARGE SCALE GENOMIC DNA]</scope>
    <source>
        <strain evidence="2 3">SRCM103226</strain>
    </source>
</reference>
<keyword evidence="3" id="KW-1185">Reference proteome</keyword>
<dbReference type="EMBL" id="CP028271">
    <property type="protein sequence ID" value="QHM70684.1"/>
    <property type="molecule type" value="Genomic_DNA"/>
</dbReference>
<dbReference type="GO" id="GO:0003677">
    <property type="term" value="F:DNA binding"/>
    <property type="evidence" value="ECO:0007669"/>
    <property type="project" value="InterPro"/>
</dbReference>
<sequence>MKKEIDEKTPPLAARLHQLMKKTGVNKSALARICGVTPQSAGKWFKNGSISKESAKKIAEAFGVSLSWLLGDEVDVGEVLLDDDFQPLVLTERQKLLITLFERLPESAKDNQIAALQEMVKNYDSLFNELLKNRKLDEIIQAKKEK</sequence>
<dbReference type="SMART" id="SM00530">
    <property type="entry name" value="HTH_XRE"/>
    <property type="match status" value="1"/>
</dbReference>
<dbReference type="OrthoDB" id="9791537at2"/>
<accession>A0A6P1PXC1</accession>
<dbReference type="SUPFAM" id="SSF47413">
    <property type="entry name" value="lambda repressor-like DNA-binding domains"/>
    <property type="match status" value="1"/>
</dbReference>
<dbReference type="Proteomes" id="UP000464053">
    <property type="component" value="Chromosome"/>
</dbReference>
<dbReference type="Pfam" id="PF01381">
    <property type="entry name" value="HTH_3"/>
    <property type="match status" value="1"/>
</dbReference>
<protein>
    <recommendedName>
        <fullName evidence="1">HTH cro/C1-type domain-containing protein</fullName>
    </recommendedName>
</protein>
<proteinExistence type="predicted"/>
<dbReference type="AlphaFoldDB" id="A0A6P1PXC1"/>
<dbReference type="KEGG" id="mint:C7M51_00962"/>
<dbReference type="CDD" id="cd00093">
    <property type="entry name" value="HTH_XRE"/>
    <property type="match status" value="1"/>
</dbReference>
<dbReference type="PROSITE" id="PS50943">
    <property type="entry name" value="HTH_CROC1"/>
    <property type="match status" value="1"/>
</dbReference>